<dbReference type="Proteomes" id="UP000583944">
    <property type="component" value="Unassembled WGS sequence"/>
</dbReference>
<reference evidence="2 3" key="1">
    <citation type="journal article" date="2019" name="Genome Biol. Evol.">
        <title>Nanopore Sequencing Significantly Improves Genome Assembly of the Protozoan Parasite Trypanosoma cruzi.</title>
        <authorList>
            <person name="Diaz-Viraque F."/>
            <person name="Pita S."/>
            <person name="Greif G."/>
            <person name="de Souza R.C.M."/>
            <person name="Iraola G."/>
            <person name="Robello C."/>
        </authorList>
    </citation>
    <scope>NUCLEOTIDE SEQUENCE [LARGE SCALE GENOMIC DNA]</scope>
    <source>
        <strain evidence="2 3">Berenice</strain>
    </source>
</reference>
<evidence type="ECO:0000313" key="3">
    <source>
        <dbReference type="Proteomes" id="UP000583944"/>
    </source>
</evidence>
<feature type="region of interest" description="Disordered" evidence="1">
    <location>
        <begin position="1103"/>
        <end position="1124"/>
    </location>
</feature>
<feature type="region of interest" description="Disordered" evidence="1">
    <location>
        <begin position="816"/>
        <end position="835"/>
    </location>
</feature>
<accession>A0A7J6XMW7</accession>
<feature type="region of interest" description="Disordered" evidence="1">
    <location>
        <begin position="256"/>
        <end position="296"/>
    </location>
</feature>
<name>A0A7J6XMW7_TRYCR</name>
<feature type="compositionally biased region" description="Basic residues" evidence="1">
    <location>
        <begin position="677"/>
        <end position="689"/>
    </location>
</feature>
<feature type="compositionally biased region" description="Basic residues" evidence="1">
    <location>
        <begin position="464"/>
        <end position="476"/>
    </location>
</feature>
<organism evidence="2 3">
    <name type="scientific">Trypanosoma cruzi</name>
    <dbReference type="NCBI Taxonomy" id="5693"/>
    <lineage>
        <taxon>Eukaryota</taxon>
        <taxon>Discoba</taxon>
        <taxon>Euglenozoa</taxon>
        <taxon>Kinetoplastea</taxon>
        <taxon>Metakinetoplastina</taxon>
        <taxon>Trypanosomatida</taxon>
        <taxon>Trypanosomatidae</taxon>
        <taxon>Trypanosoma</taxon>
        <taxon>Schizotrypanum</taxon>
    </lineage>
</organism>
<feature type="compositionally biased region" description="Basic and acidic residues" evidence="1">
    <location>
        <begin position="751"/>
        <end position="767"/>
    </location>
</feature>
<feature type="region of interest" description="Disordered" evidence="1">
    <location>
        <begin position="749"/>
        <end position="805"/>
    </location>
</feature>
<evidence type="ECO:0000313" key="2">
    <source>
        <dbReference type="EMBL" id="KAF5215208.1"/>
    </source>
</evidence>
<feature type="compositionally biased region" description="Basic residues" evidence="1">
    <location>
        <begin position="517"/>
        <end position="535"/>
    </location>
</feature>
<feature type="region of interest" description="Disordered" evidence="1">
    <location>
        <begin position="17"/>
        <end position="92"/>
    </location>
</feature>
<feature type="compositionally biased region" description="Basic residues" evidence="1">
    <location>
        <begin position="770"/>
        <end position="780"/>
    </location>
</feature>
<feature type="compositionally biased region" description="Basic residues" evidence="1">
    <location>
        <begin position="920"/>
        <end position="935"/>
    </location>
</feature>
<dbReference type="AlphaFoldDB" id="A0A7J6XMW7"/>
<feature type="region of interest" description="Disordered" evidence="1">
    <location>
        <begin position="436"/>
        <end position="502"/>
    </location>
</feature>
<feature type="compositionally biased region" description="Basic residues" evidence="1">
    <location>
        <begin position="483"/>
        <end position="502"/>
    </location>
</feature>
<proteinExistence type="predicted"/>
<evidence type="ECO:0000256" key="1">
    <source>
        <dbReference type="SAM" id="MobiDB-lite"/>
    </source>
</evidence>
<feature type="region of interest" description="Disordered" evidence="1">
    <location>
        <begin position="311"/>
        <end position="361"/>
    </location>
</feature>
<feature type="compositionally biased region" description="Basic residues" evidence="1">
    <location>
        <begin position="57"/>
        <end position="68"/>
    </location>
</feature>
<feature type="compositionally biased region" description="Basic residues" evidence="1">
    <location>
        <begin position="26"/>
        <end position="49"/>
    </location>
</feature>
<dbReference type="VEuPathDB" id="TriTrypDB:ECC02_012123"/>
<feature type="region of interest" description="Disordered" evidence="1">
    <location>
        <begin position="915"/>
        <end position="958"/>
    </location>
</feature>
<feature type="compositionally biased region" description="Basic residues" evidence="1">
    <location>
        <begin position="266"/>
        <end position="277"/>
    </location>
</feature>
<feature type="compositionally biased region" description="Low complexity" evidence="1">
    <location>
        <begin position="536"/>
        <end position="548"/>
    </location>
</feature>
<sequence length="1256" mass="143218">MRLAQLLPVAVLRVPHNDAVHSDRKQHGRQQQHRSRVRPRTAVARRKMVRRADQAQRRKQHKARRAHHRQESRAHHVREGNHARTRKQHSRHAEVLDVAASHGRVHSRNQAHHAQHRQLEHAPVHVAAPHVRQHAAVHPLLRCGVPIPDGVQQALVQRLPRKLPVLREARARVARNEVAHASRERHSVQHANNANHAVLHGGAGHRQCKHGAKKYAEVHRVRHDESQAREAHRHPRTRRVHAAPPLEGCRHTAVHAPKHSGEQRVARHHPQRVRGSKHRQEVRQRNGARTLLRRGAWHPRKHAECLHLQDGAQPAGHHHGNSRRTRNNAGDRREGAGSGGQCVRPDREGPKQHTLAAAKHRHSVAANDYRLVGTNEVTAVHGHSQLQDGGRIRRVAHPRRVAQHRSPRTAKPARLRRRCRHKAQVRTELRVACPPKGRWQRHHQQRRDGAPTAANVVLRQAPASRRRRHGKRRARHVAPPQRAAHRRRRGPRGRQRHRSRHPLGLRRPMLRRTVVRRAQARRPRRRHAARLRQCRRVAQQRQGGRAVAPVHVRQVHRQAVAPVPALSTAAVARPRHRPRRSCKAAHVGVAHATRHGAEFPDDAGGPVVHRLQRLPVERQAPHDKPWAGALERNGAVHHDGSAAGVPVERQRALREFHTARVRRQRKEPAADAVAAHRQPRPGRKRRRPPQHQQRAIGQHTSVVVHYDGGRVGLHPAVEHQPMRGVHLAPRHAQHSAPCRNHARTRVQRNVATEHSRVQRDTATDKLQHGAVHHHRPPTSHHGHEGNAGHNQHGPHESQARQHKHRCVRRGLRAGKIHKRRRPRGNQQGVRHRQHRPRGIRAGQHNRTVQRLHIAHGQLHRPALVTPRRPCTAQRSTAHHVQHGAVLQRHVLHNNPHAVPRHPRHVEHRTHAVQHNVAQRHLARTGRHNEHRPHRHALADEHSRRGAHSGRQCRSTHRHARLAAPAAAARAHAHTVRHARRRRPGRVAVNVPVAGVAPSNVDAPSVAKTSRSVLLRRRQDMATSVVARHPQMRPRRKRQAQRQHPRQQHSVAHKAQRAPNSGHGASGVEHLPRGAVVHVALHQQHRTAGQAHRRIKRHRVVLRRHKAAPRKRHSGGRHAHSPTHRHRMLAQQEVAVNKRHHGAATGRNTALHRHAQPQRRLHRQPVQVKRSARMQRHAANQQHANSVAEHRRHIRARDGQHAPRQIHLVQHEARGRVAKAVGAAVRNTRLRNQHRVNHSDARARRKSFRHHHAAAGA</sequence>
<feature type="region of interest" description="Disordered" evidence="1">
    <location>
        <begin position="517"/>
        <end position="549"/>
    </location>
</feature>
<feature type="compositionally biased region" description="Basic residues" evidence="1">
    <location>
        <begin position="1029"/>
        <end position="1055"/>
    </location>
</feature>
<feature type="region of interest" description="Disordered" evidence="1">
    <location>
        <begin position="996"/>
        <end position="1068"/>
    </location>
</feature>
<feature type="region of interest" description="Disordered" evidence="1">
    <location>
        <begin position="659"/>
        <end position="697"/>
    </location>
</feature>
<feature type="region of interest" description="Disordered" evidence="1">
    <location>
        <begin position="1233"/>
        <end position="1256"/>
    </location>
</feature>
<dbReference type="EMBL" id="JABDHM010000354">
    <property type="protein sequence ID" value="KAF5215208.1"/>
    <property type="molecule type" value="Genomic_DNA"/>
</dbReference>
<feature type="region of interest" description="Disordered" evidence="1">
    <location>
        <begin position="398"/>
        <end position="422"/>
    </location>
</feature>
<comment type="caution">
    <text evidence="2">The sequence shown here is derived from an EMBL/GenBank/DDBJ whole genome shotgun (WGS) entry which is preliminary data.</text>
</comment>
<protein>
    <recommendedName>
        <fullName evidence="4">Dispersed protein family protein 1 (DGF-1)</fullName>
    </recommendedName>
</protein>
<feature type="compositionally biased region" description="Basic residues" evidence="1">
    <location>
        <begin position="1242"/>
        <end position="1256"/>
    </location>
</feature>
<evidence type="ECO:0008006" key="4">
    <source>
        <dbReference type="Google" id="ProtNLM"/>
    </source>
</evidence>
<gene>
    <name evidence="2" type="ORF">ECC02_012123</name>
</gene>
<feature type="compositionally biased region" description="Basic and acidic residues" evidence="1">
    <location>
        <begin position="69"/>
        <end position="82"/>
    </location>
</feature>
<feature type="compositionally biased region" description="Basic residues" evidence="1">
    <location>
        <begin position="316"/>
        <end position="326"/>
    </location>
</feature>